<evidence type="ECO:0000313" key="8">
    <source>
        <dbReference type="WBParaSite" id="ACRNAN_scaffold3400.g8971.t1"/>
    </source>
</evidence>
<dbReference type="InterPro" id="IPR003598">
    <property type="entry name" value="Ig_sub2"/>
</dbReference>
<evidence type="ECO:0000313" key="7">
    <source>
        <dbReference type="Proteomes" id="UP000887540"/>
    </source>
</evidence>
<dbReference type="InterPro" id="IPR050958">
    <property type="entry name" value="Cell_Adh-Cytoskel_Orgn"/>
</dbReference>
<feature type="chain" id="PRO_5037502413" evidence="5">
    <location>
        <begin position="19"/>
        <end position="276"/>
    </location>
</feature>
<dbReference type="InterPro" id="IPR007110">
    <property type="entry name" value="Ig-like_dom"/>
</dbReference>
<evidence type="ECO:0000256" key="2">
    <source>
        <dbReference type="ARBA" id="ARBA00023157"/>
    </source>
</evidence>
<evidence type="ECO:0000256" key="3">
    <source>
        <dbReference type="ARBA" id="ARBA00023319"/>
    </source>
</evidence>
<keyword evidence="2" id="KW-1015">Disulfide bond</keyword>
<evidence type="ECO:0000259" key="6">
    <source>
        <dbReference type="PROSITE" id="PS50835"/>
    </source>
</evidence>
<keyword evidence="3" id="KW-0393">Immunoglobulin domain</keyword>
<reference evidence="8" key="1">
    <citation type="submission" date="2022-11" db="UniProtKB">
        <authorList>
            <consortium name="WormBaseParasite"/>
        </authorList>
    </citation>
    <scope>IDENTIFICATION</scope>
</reference>
<dbReference type="InterPro" id="IPR036179">
    <property type="entry name" value="Ig-like_dom_sf"/>
</dbReference>
<dbReference type="Pfam" id="PF13927">
    <property type="entry name" value="Ig_3"/>
    <property type="match status" value="1"/>
</dbReference>
<dbReference type="WBParaSite" id="ACRNAN_scaffold3400.g8971.t1">
    <property type="protein sequence ID" value="ACRNAN_scaffold3400.g8971.t1"/>
    <property type="gene ID" value="ACRNAN_scaffold3400.g8971"/>
</dbReference>
<dbReference type="SMART" id="SM00409">
    <property type="entry name" value="IG"/>
    <property type="match status" value="1"/>
</dbReference>
<keyword evidence="1 5" id="KW-0732">Signal</keyword>
<dbReference type="CDD" id="cd00096">
    <property type="entry name" value="Ig"/>
    <property type="match status" value="1"/>
</dbReference>
<keyword evidence="7" id="KW-1185">Reference proteome</keyword>
<dbReference type="GO" id="GO:0007156">
    <property type="term" value="P:homophilic cell adhesion via plasma membrane adhesion molecules"/>
    <property type="evidence" value="ECO:0007669"/>
    <property type="project" value="TreeGrafter"/>
</dbReference>
<name>A0A914DRX4_9BILA</name>
<dbReference type="SMART" id="SM00408">
    <property type="entry name" value="IGc2"/>
    <property type="match status" value="1"/>
</dbReference>
<accession>A0A914DRX4</accession>
<evidence type="ECO:0000256" key="5">
    <source>
        <dbReference type="SAM" id="SignalP"/>
    </source>
</evidence>
<dbReference type="SUPFAM" id="SSF48726">
    <property type="entry name" value="Immunoglobulin"/>
    <property type="match status" value="1"/>
</dbReference>
<dbReference type="InterPro" id="IPR013783">
    <property type="entry name" value="Ig-like_fold"/>
</dbReference>
<dbReference type="AlphaFoldDB" id="A0A914DRX4"/>
<dbReference type="PROSITE" id="PS50835">
    <property type="entry name" value="IG_LIKE"/>
    <property type="match status" value="1"/>
</dbReference>
<evidence type="ECO:0000256" key="1">
    <source>
        <dbReference type="ARBA" id="ARBA00022729"/>
    </source>
</evidence>
<dbReference type="PANTHER" id="PTHR45080">
    <property type="entry name" value="CONTACTIN 5"/>
    <property type="match status" value="1"/>
</dbReference>
<dbReference type="Proteomes" id="UP000887540">
    <property type="component" value="Unplaced"/>
</dbReference>
<dbReference type="PANTHER" id="PTHR45080:SF8">
    <property type="entry name" value="IG-LIKE DOMAIN-CONTAINING PROTEIN"/>
    <property type="match status" value="1"/>
</dbReference>
<feature type="signal peptide" evidence="5">
    <location>
        <begin position="1"/>
        <end position="18"/>
    </location>
</feature>
<feature type="region of interest" description="Disordered" evidence="4">
    <location>
        <begin position="257"/>
        <end position="276"/>
    </location>
</feature>
<evidence type="ECO:0000256" key="4">
    <source>
        <dbReference type="SAM" id="MobiDB-lite"/>
    </source>
</evidence>
<dbReference type="InterPro" id="IPR003599">
    <property type="entry name" value="Ig_sub"/>
</dbReference>
<dbReference type="Pfam" id="PF26428">
    <property type="entry name" value="Zwei_Ig_N"/>
    <property type="match status" value="1"/>
</dbReference>
<dbReference type="Gene3D" id="2.60.40.10">
    <property type="entry name" value="Immunoglobulins"/>
    <property type="match status" value="1"/>
</dbReference>
<organism evidence="7 8">
    <name type="scientific">Acrobeloides nanus</name>
    <dbReference type="NCBI Taxonomy" id="290746"/>
    <lineage>
        <taxon>Eukaryota</taxon>
        <taxon>Metazoa</taxon>
        <taxon>Ecdysozoa</taxon>
        <taxon>Nematoda</taxon>
        <taxon>Chromadorea</taxon>
        <taxon>Rhabditida</taxon>
        <taxon>Tylenchina</taxon>
        <taxon>Cephalobomorpha</taxon>
        <taxon>Cephaloboidea</taxon>
        <taxon>Cephalobidae</taxon>
        <taxon>Acrobeloides</taxon>
    </lineage>
</organism>
<feature type="compositionally biased region" description="Polar residues" evidence="4">
    <location>
        <begin position="261"/>
        <end position="276"/>
    </location>
</feature>
<protein>
    <submittedName>
        <fullName evidence="8">Ig-like domain-containing protein</fullName>
    </submittedName>
</protein>
<dbReference type="InterPro" id="IPR058814">
    <property type="entry name" value="ZIG1/7_N"/>
</dbReference>
<sequence length="276" mass="31055">MRFFILTIALFVINDYQGKISDAAYTFGNLNVILKVPDGISTVENPHRAEFNKLLWCQANEDANTILPIDSVLYRHEKTNQTFDQTTTPPVQLHDEHRALLNFTGVPLTEILSGKYVCHINSTNDIDIHGNQFVYIRPFFHFNDIEAKLSHDDEPFNVIGTTLSTNKGNTVTFPCPAAGGPNLTVTWERNNGLPEKHQRNGFDLIIPDVDESDEGEYRCIATATVKNETKSPEYVLEATLTHYLKKVTSYIFDEESGLSDDATQTEDANNNNSEVI</sequence>
<feature type="domain" description="Ig-like" evidence="6">
    <location>
        <begin position="155"/>
        <end position="241"/>
    </location>
</feature>
<dbReference type="GO" id="GO:0005886">
    <property type="term" value="C:plasma membrane"/>
    <property type="evidence" value="ECO:0007669"/>
    <property type="project" value="TreeGrafter"/>
</dbReference>
<proteinExistence type="predicted"/>